<comment type="catalytic activity">
    <reaction evidence="5 6">
        <text>queuosine 5'-phosphate + H2O = queuine + D-ribose 5-phosphate</text>
        <dbReference type="Rhea" id="RHEA:75387"/>
        <dbReference type="ChEBI" id="CHEBI:15377"/>
        <dbReference type="ChEBI" id="CHEBI:17433"/>
        <dbReference type="ChEBI" id="CHEBI:78346"/>
        <dbReference type="ChEBI" id="CHEBI:194371"/>
    </reaction>
    <physiologicalReaction direction="left-to-right" evidence="5 6">
        <dbReference type="Rhea" id="RHEA:75388"/>
    </physiologicalReaction>
</comment>
<comment type="function">
    <text evidence="6">Catalyzes the hydrolysis of queuosine 5'-phosphate, releasing the nucleobase queuine (q). Is required for salvage of queuine from exogenous queuosine (Q) that is imported and then converted to queuosine 5'-phosphate intracellularly.</text>
</comment>
<sequence>MRPPCRCICFAHARQNLVAVLAARFGGDDPKFALPDASNLTADSSPTTAAALRALGVLQLSPDLAAKVDAGQVLPPGAQERALRVATIAAANEVVRAANNAFTAQELSGYLAWKCEDGQELRGRARKHYTQGITAS</sequence>
<keyword evidence="1 6" id="KW-0378">Hydrolase</keyword>
<evidence type="ECO:0000256" key="3">
    <source>
        <dbReference type="ARBA" id="ARBA00035306"/>
    </source>
</evidence>
<evidence type="ECO:0000256" key="1">
    <source>
        <dbReference type="ARBA" id="ARBA00022801"/>
    </source>
</evidence>
<reference evidence="7" key="1">
    <citation type="submission" date="2017-08" db="EMBL/GenBank/DDBJ databases">
        <authorList>
            <person name="Polle J.E."/>
            <person name="Barry K."/>
            <person name="Cushman J."/>
            <person name="Schmutz J."/>
            <person name="Tran D."/>
            <person name="Hathwaick L.T."/>
            <person name="Yim W.C."/>
            <person name="Jenkins J."/>
            <person name="Mckie-Krisberg Z.M."/>
            <person name="Prochnik S."/>
            <person name="Lindquist E."/>
            <person name="Dockter R.B."/>
            <person name="Adam C."/>
            <person name="Molina H."/>
            <person name="Bunkerborg J."/>
            <person name="Jin E."/>
            <person name="Buchheim M."/>
            <person name="Magnuson J."/>
        </authorList>
    </citation>
    <scope>NUCLEOTIDE SEQUENCE</scope>
    <source>
        <strain evidence="7">CCAP 19/18</strain>
    </source>
</reference>
<evidence type="ECO:0000256" key="6">
    <source>
        <dbReference type="RuleBase" id="RU365002"/>
    </source>
</evidence>
<dbReference type="Proteomes" id="UP000815325">
    <property type="component" value="Unassembled WGS sequence"/>
</dbReference>
<evidence type="ECO:0000256" key="5">
    <source>
        <dbReference type="ARBA" id="ARBA00048204"/>
    </source>
</evidence>
<protein>
    <recommendedName>
        <fullName evidence="3 6">Queuosine 5'-phosphate N-glycosylase/hydrolase</fullName>
        <ecNumber evidence="6">3.2.2.-</ecNumber>
    </recommendedName>
    <alternativeName>
        <fullName evidence="4 6">Queuosine-nucleotide N-glycosylase/hydrolase</fullName>
    </alternativeName>
</protein>
<dbReference type="Pfam" id="PF10343">
    <property type="entry name" value="Q_salvage"/>
    <property type="match status" value="1"/>
</dbReference>
<evidence type="ECO:0000256" key="2">
    <source>
        <dbReference type="ARBA" id="ARBA00035119"/>
    </source>
</evidence>
<comment type="caution">
    <text evidence="7">The sequence shown here is derived from an EMBL/GenBank/DDBJ whole genome shotgun (WGS) entry which is preliminary data.</text>
</comment>
<evidence type="ECO:0000256" key="4">
    <source>
        <dbReference type="ARBA" id="ARBA00035393"/>
    </source>
</evidence>
<dbReference type="EC" id="3.2.2.-" evidence="6"/>
<dbReference type="InterPro" id="IPR019438">
    <property type="entry name" value="Q_salvage"/>
</dbReference>
<dbReference type="EMBL" id="MU069533">
    <property type="protein sequence ID" value="KAF5839774.1"/>
    <property type="molecule type" value="Genomic_DNA"/>
</dbReference>
<proteinExistence type="inferred from homology"/>
<gene>
    <name evidence="7" type="ORF">DUNSADRAFT_18652</name>
</gene>
<keyword evidence="8" id="KW-1185">Reference proteome</keyword>
<organism evidence="7 8">
    <name type="scientific">Dunaliella salina</name>
    <name type="common">Green alga</name>
    <name type="synonym">Protococcus salinus</name>
    <dbReference type="NCBI Taxonomy" id="3046"/>
    <lineage>
        <taxon>Eukaryota</taxon>
        <taxon>Viridiplantae</taxon>
        <taxon>Chlorophyta</taxon>
        <taxon>core chlorophytes</taxon>
        <taxon>Chlorophyceae</taxon>
        <taxon>CS clade</taxon>
        <taxon>Chlamydomonadales</taxon>
        <taxon>Dunaliellaceae</taxon>
        <taxon>Dunaliella</taxon>
    </lineage>
</organism>
<comment type="similarity">
    <text evidence="2 6">Belongs to the QNG1 protein family.</text>
</comment>
<dbReference type="PANTHER" id="PTHR21314:SF0">
    <property type="entry name" value="QUEUOSINE 5'-PHOSPHATE N-GLYCOSYLASE_HYDROLASE"/>
    <property type="match status" value="1"/>
</dbReference>
<accession>A0ABQ7GYU1</accession>
<evidence type="ECO:0000313" key="7">
    <source>
        <dbReference type="EMBL" id="KAF5839774.1"/>
    </source>
</evidence>
<name>A0ABQ7GYU1_DUNSA</name>
<evidence type="ECO:0000313" key="8">
    <source>
        <dbReference type="Proteomes" id="UP000815325"/>
    </source>
</evidence>
<dbReference type="PANTHER" id="PTHR21314">
    <property type="entry name" value="QUEUOSINE 5'-PHOSPHATE N-GLYCOSYLASE_HYDROLASE-RELATED"/>
    <property type="match status" value="1"/>
</dbReference>